<protein>
    <submittedName>
        <fullName evidence="2">Uncharacterized protein</fullName>
    </submittedName>
</protein>
<proteinExistence type="predicted"/>
<keyword evidence="1" id="KW-0812">Transmembrane</keyword>
<evidence type="ECO:0000256" key="1">
    <source>
        <dbReference type="SAM" id="Phobius"/>
    </source>
</evidence>
<keyword evidence="1" id="KW-0472">Membrane</keyword>
<accession>A0A8S5QUU1</accession>
<dbReference type="EMBL" id="BK015739">
    <property type="protein sequence ID" value="DAE22824.1"/>
    <property type="molecule type" value="Genomic_DNA"/>
</dbReference>
<organism evidence="2">
    <name type="scientific">Siphoviridae sp. ct2hZ16</name>
    <dbReference type="NCBI Taxonomy" id="2826276"/>
    <lineage>
        <taxon>Viruses</taxon>
        <taxon>Duplodnaviria</taxon>
        <taxon>Heunggongvirae</taxon>
        <taxon>Uroviricota</taxon>
        <taxon>Caudoviricetes</taxon>
    </lineage>
</organism>
<keyword evidence="1" id="KW-1133">Transmembrane helix</keyword>
<feature type="transmembrane region" description="Helical" evidence="1">
    <location>
        <begin position="6"/>
        <end position="27"/>
    </location>
</feature>
<evidence type="ECO:0000313" key="2">
    <source>
        <dbReference type="EMBL" id="DAE22824.1"/>
    </source>
</evidence>
<reference evidence="2" key="1">
    <citation type="journal article" date="2021" name="Proc. Natl. Acad. Sci. U.S.A.">
        <title>A Catalog of Tens of Thousands of Viruses from Human Metagenomes Reveals Hidden Associations with Chronic Diseases.</title>
        <authorList>
            <person name="Tisza M.J."/>
            <person name="Buck C.B."/>
        </authorList>
    </citation>
    <scope>NUCLEOTIDE SEQUENCE</scope>
    <source>
        <strain evidence="2">Ct2hZ16</strain>
    </source>
</reference>
<sequence>MFCISYLVYIIAQIIFYVKLFLHKILFLGQNNFRV</sequence>
<name>A0A8S5QUU1_9CAUD</name>